<dbReference type="Proteomes" id="UP000254863">
    <property type="component" value="Unassembled WGS sequence"/>
</dbReference>
<keyword evidence="3" id="KW-0449">Lipoprotein</keyword>
<comment type="caution">
    <text evidence="3">The sequence shown here is derived from an EMBL/GenBank/DDBJ whole genome shotgun (WGS) entry which is preliminary data.</text>
</comment>
<sequence length="133" mass="15025">MKRILTLGLALLMLALAGCSAEVADYRQQQPALDIFHYFQGKTEAWGMVQDRNGKQLRRFHVAIDGDVVGDTLTLHERFIYDDGEKQQRVWRIRRTGDHRYEGTAGDIAGGGDRPGGGQRFSLALQHERDGQR</sequence>
<gene>
    <name evidence="3" type="ORF">NCTC11685_00673</name>
</gene>
<feature type="chain" id="PRO_5028842643" evidence="2">
    <location>
        <begin position="24"/>
        <end position="133"/>
    </location>
</feature>
<proteinExistence type="predicted"/>
<dbReference type="Pfam" id="PF12915">
    <property type="entry name" value="DUF3833"/>
    <property type="match status" value="1"/>
</dbReference>
<protein>
    <submittedName>
        <fullName evidence="3">Lipoprotein</fullName>
    </submittedName>
</protein>
<keyword evidence="2" id="KW-0732">Signal</keyword>
<organism evidence="3 4">
    <name type="scientific">Klebsiella michiganensis</name>
    <dbReference type="NCBI Taxonomy" id="1134687"/>
    <lineage>
        <taxon>Bacteria</taxon>
        <taxon>Pseudomonadati</taxon>
        <taxon>Pseudomonadota</taxon>
        <taxon>Gammaproteobacteria</taxon>
        <taxon>Enterobacterales</taxon>
        <taxon>Enterobacteriaceae</taxon>
        <taxon>Klebsiella/Raoultella group</taxon>
        <taxon>Klebsiella</taxon>
    </lineage>
</organism>
<evidence type="ECO:0000256" key="1">
    <source>
        <dbReference type="SAM" id="MobiDB-lite"/>
    </source>
</evidence>
<dbReference type="EMBL" id="UGMS01000001">
    <property type="protein sequence ID" value="STV72623.1"/>
    <property type="molecule type" value="Genomic_DNA"/>
</dbReference>
<dbReference type="InterPro" id="IPR024409">
    <property type="entry name" value="DUF3833"/>
</dbReference>
<feature type="region of interest" description="Disordered" evidence="1">
    <location>
        <begin position="102"/>
        <end position="133"/>
    </location>
</feature>
<name>A0A7H4N0A7_9ENTR</name>
<dbReference type="AlphaFoldDB" id="A0A7H4N0A7"/>
<dbReference type="PROSITE" id="PS51257">
    <property type="entry name" value="PROKAR_LIPOPROTEIN"/>
    <property type="match status" value="1"/>
</dbReference>
<feature type="signal peptide" evidence="2">
    <location>
        <begin position="1"/>
        <end position="23"/>
    </location>
</feature>
<feature type="compositionally biased region" description="Gly residues" evidence="1">
    <location>
        <begin position="108"/>
        <end position="119"/>
    </location>
</feature>
<accession>A0A7H4N0A7</accession>
<evidence type="ECO:0000256" key="2">
    <source>
        <dbReference type="SAM" id="SignalP"/>
    </source>
</evidence>
<evidence type="ECO:0000313" key="3">
    <source>
        <dbReference type="EMBL" id="STV72623.1"/>
    </source>
</evidence>
<reference evidence="3 4" key="1">
    <citation type="submission" date="2018-06" db="EMBL/GenBank/DDBJ databases">
        <authorList>
            <consortium name="Pathogen Informatics"/>
            <person name="Doyle S."/>
        </authorList>
    </citation>
    <scope>NUCLEOTIDE SEQUENCE [LARGE SCALE GENOMIC DNA]</scope>
    <source>
        <strain evidence="3 4">NCTC11685</strain>
    </source>
</reference>
<evidence type="ECO:0000313" key="4">
    <source>
        <dbReference type="Proteomes" id="UP000254863"/>
    </source>
</evidence>